<proteinExistence type="predicted"/>
<dbReference type="Proteomes" id="UP000176988">
    <property type="component" value="Unassembled WGS sequence"/>
</dbReference>
<dbReference type="STRING" id="1802424.A2480_03195"/>
<dbReference type="EMBL" id="MGFG01000020">
    <property type="protein sequence ID" value="OGM01004.1"/>
    <property type="molecule type" value="Genomic_DNA"/>
</dbReference>
<name>A0A1F7WDV6_9BACT</name>
<gene>
    <name evidence="2" type="ORF">A2480_03195</name>
</gene>
<sequence>MAKQKSGRLKGKSSGKKPSEEELLERRKHRRQSRLQKRRLRRQRRAEEKLLIGKHYNPKRPKEERSRLREIEPPERPNQIIYCRWCEEQTSHTISDFCGSLMKLCTKCGEMRHPQIDAKPKKKPRQQAA</sequence>
<feature type="compositionally biased region" description="Basic residues" evidence="1">
    <location>
        <begin position="1"/>
        <end position="15"/>
    </location>
</feature>
<evidence type="ECO:0000313" key="3">
    <source>
        <dbReference type="Proteomes" id="UP000176988"/>
    </source>
</evidence>
<evidence type="ECO:0000256" key="1">
    <source>
        <dbReference type="SAM" id="MobiDB-lite"/>
    </source>
</evidence>
<feature type="compositionally biased region" description="Basic and acidic residues" evidence="1">
    <location>
        <begin position="60"/>
        <end position="73"/>
    </location>
</feature>
<reference evidence="2 3" key="1">
    <citation type="journal article" date="2016" name="Nat. Commun.">
        <title>Thousands of microbial genomes shed light on interconnected biogeochemical processes in an aquifer system.</title>
        <authorList>
            <person name="Anantharaman K."/>
            <person name="Brown C.T."/>
            <person name="Hug L.A."/>
            <person name="Sharon I."/>
            <person name="Castelle C.J."/>
            <person name="Probst A.J."/>
            <person name="Thomas B.C."/>
            <person name="Singh A."/>
            <person name="Wilkins M.J."/>
            <person name="Karaoz U."/>
            <person name="Brodie E.L."/>
            <person name="Williams K.H."/>
            <person name="Hubbard S.S."/>
            <person name="Banfield J.F."/>
        </authorList>
    </citation>
    <scope>NUCLEOTIDE SEQUENCE [LARGE SCALE GENOMIC DNA]</scope>
</reference>
<comment type="caution">
    <text evidence="2">The sequence shown here is derived from an EMBL/GenBank/DDBJ whole genome shotgun (WGS) entry which is preliminary data.</text>
</comment>
<organism evidence="2 3">
    <name type="scientific">Candidatus Uhrbacteria bacterium RIFOXYC2_FULL_47_19</name>
    <dbReference type="NCBI Taxonomy" id="1802424"/>
    <lineage>
        <taxon>Bacteria</taxon>
        <taxon>Candidatus Uhriibacteriota</taxon>
    </lineage>
</organism>
<accession>A0A1F7WDV6</accession>
<feature type="compositionally biased region" description="Basic residues" evidence="1">
    <location>
        <begin position="26"/>
        <end position="44"/>
    </location>
</feature>
<dbReference type="AlphaFoldDB" id="A0A1F7WDV6"/>
<feature type="region of interest" description="Disordered" evidence="1">
    <location>
        <begin position="1"/>
        <end position="73"/>
    </location>
</feature>
<evidence type="ECO:0000313" key="2">
    <source>
        <dbReference type="EMBL" id="OGM01004.1"/>
    </source>
</evidence>
<protein>
    <submittedName>
        <fullName evidence="2">Uncharacterized protein</fullName>
    </submittedName>
</protein>